<protein>
    <submittedName>
        <fullName evidence="3">DNA-binding response OmpR family regulator</fullName>
    </submittedName>
</protein>
<dbReference type="GO" id="GO:0003677">
    <property type="term" value="F:DNA binding"/>
    <property type="evidence" value="ECO:0007669"/>
    <property type="project" value="UniProtKB-KW"/>
</dbReference>
<evidence type="ECO:0000259" key="2">
    <source>
        <dbReference type="PROSITE" id="PS50110"/>
    </source>
</evidence>
<dbReference type="SUPFAM" id="SSF52172">
    <property type="entry name" value="CheY-like"/>
    <property type="match status" value="1"/>
</dbReference>
<feature type="domain" description="Response regulatory" evidence="2">
    <location>
        <begin position="14"/>
        <end position="86"/>
    </location>
</feature>
<accession>A0ABV2MM73</accession>
<dbReference type="Pfam" id="PF00072">
    <property type="entry name" value="Response_reg"/>
    <property type="match status" value="1"/>
</dbReference>
<gene>
    <name evidence="3" type="ORF">ABID08_004932</name>
</gene>
<keyword evidence="3" id="KW-0238">DNA-binding</keyword>
<dbReference type="InterPro" id="IPR011006">
    <property type="entry name" value="CheY-like_superfamily"/>
</dbReference>
<dbReference type="GeneID" id="91147597"/>
<dbReference type="RefSeq" id="WP_168294385.1">
    <property type="nucleotide sequence ID" value="NZ_CP071604.1"/>
</dbReference>
<reference evidence="3 4" key="1">
    <citation type="submission" date="2024-06" db="EMBL/GenBank/DDBJ databases">
        <title>Genomic Encyclopedia of Type Strains, Phase IV (KMG-IV): sequencing the most valuable type-strain genomes for metagenomic binning, comparative biology and taxonomic classification.</title>
        <authorList>
            <person name="Goeker M."/>
        </authorList>
    </citation>
    <scope>NUCLEOTIDE SEQUENCE [LARGE SCALE GENOMIC DNA]</scope>
    <source>
        <strain evidence="3 4">DSM 29288</strain>
    </source>
</reference>
<dbReference type="Proteomes" id="UP001549077">
    <property type="component" value="Unassembled WGS sequence"/>
</dbReference>
<evidence type="ECO:0000313" key="3">
    <source>
        <dbReference type="EMBL" id="MET3757551.1"/>
    </source>
</evidence>
<dbReference type="EMBL" id="JBEPMY010000018">
    <property type="protein sequence ID" value="MET3757551.1"/>
    <property type="molecule type" value="Genomic_DNA"/>
</dbReference>
<evidence type="ECO:0000256" key="1">
    <source>
        <dbReference type="PROSITE-ProRule" id="PRU00169"/>
    </source>
</evidence>
<comment type="caution">
    <text evidence="3">The sequence shown here is derived from an EMBL/GenBank/DDBJ whole genome shotgun (WGS) entry which is preliminary data.</text>
</comment>
<feature type="modified residue" description="4-aspartylphosphate" evidence="1">
    <location>
        <position position="64"/>
    </location>
</feature>
<dbReference type="PROSITE" id="PS50110">
    <property type="entry name" value="RESPONSE_REGULATORY"/>
    <property type="match status" value="1"/>
</dbReference>
<name>A0ABV2MM73_9HYPH</name>
<organism evidence="3 4">
    <name type="scientific">Rhizobium binae</name>
    <dbReference type="NCBI Taxonomy" id="1138190"/>
    <lineage>
        <taxon>Bacteria</taxon>
        <taxon>Pseudomonadati</taxon>
        <taxon>Pseudomonadota</taxon>
        <taxon>Alphaproteobacteria</taxon>
        <taxon>Hyphomicrobiales</taxon>
        <taxon>Rhizobiaceae</taxon>
        <taxon>Rhizobium/Agrobacterium group</taxon>
        <taxon>Rhizobium</taxon>
    </lineage>
</organism>
<dbReference type="InterPro" id="IPR001789">
    <property type="entry name" value="Sig_transdc_resp-reg_receiver"/>
</dbReference>
<keyword evidence="4" id="KW-1185">Reference proteome</keyword>
<proteinExistence type="predicted"/>
<evidence type="ECO:0000313" key="4">
    <source>
        <dbReference type="Proteomes" id="UP001549077"/>
    </source>
</evidence>
<dbReference type="Gene3D" id="3.40.50.2300">
    <property type="match status" value="1"/>
</dbReference>
<sequence>MSDSVDARAEGETTILVVEDEFFIAHELRRKLSAAGLRVLGPVSSNEHALDLLQQERPDVAVLDVHLAGTRATPVAADKRPVWPAP</sequence>
<keyword evidence="1" id="KW-0597">Phosphoprotein</keyword>